<name>A0ACB0IDS5_TRIPR</name>
<sequence>MKGESECFECLQHRINSDFSDQLVFNYAISDSPFPFGSSAILNITSSAGGEASSAQFILQYISNHETNCFTNYVNEYIFDSSESTKSDDPDSGGSQYNDVVNGGNGFALSDESETGKALSKNKTCNHCGRFSCSRTIASLAPVARVEKSSYFVLQEVANDFLSGLTEDHVLESLGLFIGGKASGRDSMNFLSLIGFPSFEETNFPGSLRHPNIAPVLAILKTSDRTNTVMLPKTPYNLESILYFNPNALKSDWNRRFLIYQVLSALLYLHGLGVSHGNICPSNIMLTDSLWSWLRLWNEPVLESNLTLQDSESDNSKRAKIGCCNGDCHSNDLYADLKLSPLIDWHSSFHQWWKGELSNFEYLLILNRLAGRRWGDHTFHPVMPWVVDFSSKPDDSCDAGWRDLSKSKWRLAKGDEQLDFTYSTSEIPHHVSDECLSELAVCSYKARRLPLSVLRMAVRSVYEPNEYPSSMQRLYQWTPDECIPEFYCDAQIFRSINDGMADLAIPSWAESPEDFIKLHRDALESNRVSFQLHHWIDIIFGYKMSGQAAIVAKNVMLTQSESIMPRSTGRRQLFMRPHPIRHATARITRNDGSNKYVKVLTQTNEMQRETSLLSETAYLQELEQASSFSEHARHLNACYCYPLSQMKRKNTSSLGDPTAGTFSKNISGVSLIDKNYWMPYKFNHISFLQHMKDEDEASLGYPDLLLWRQKLSSSRLASEDIARDIFSVGCLLAELHLCRPLFDSISLEMYLEDGTLPGFLQELPPHVRILVEACIQTDWTRRPSAKILLESPYFPKTVKSSYLFLAPLQLVAKDESRLRFAANLAKQGALRQMGAFATEMCATYCMPLIVNAVSDAETEWAYVLLEELMKCLTAQAVEILILPTIQKILQNTGYLHLKVSLLQDSFVREIWNRVGKQAYLETIHPLVLSNLYISPDKNSAASASVLLIGSSEEIGVPITINQTILPLVHCFGKGLCVDGIDVLVRIGGIFGEYFIVKQMLPLLKNVIRSFIDVSCMNKPDPVQSWSSLALVDCMMTLDGLVAFLTEEVIVKELLEDISCIHIGVLKQKHMEIAVLQVAATTLFEICQRVGADLTALHILPKLKELFDELAFSQEISKGSTTVSRNLKVTKLKTGGDFQIESRMDLVLLLYTSFASLLGIEKLRQCCATWLLLEQQLLRRHNWKWEYAGESSRIGSENNIARRPATSQGFTSEYNPAKLLLNGVGWSIPQSQGSRGAKNLIQRRPFKAHQSPVVMQEGMSNQLNQEPWFWFRSPATIWDGPAFLGRVGIQKDDLPWKIRASVIHSVRAHHGAVRSLAVHQDESTVFTAGIGQGYKGTVLKWELSRTNCLSGYYGHEEVVNDICILSSSGRVASCDGTIHIWNSQTGKQISVFAESETESGHPTNHSASVPKMTSEQANVLNLNTLSNGMLSGAFDSSLYTCMHLLDSAETLVAGTGNGSLRFFDVARGQKLHIWRGESNESSFHSLISAICSSGSNKAQAGGVSTSPSLIATGLSSGHCKLFDVKSGNVVASWRAHDGFVTKLASPEEHLLISSSLDRTLRVWDLRMNSPSQPIIFRGHSDGISSFSIWGQDVISISRNRIGLLSLSKSAIETDGQHHIIPQKLYVSSDNGMRSLSALSSISILPFSRLFLIGTEDGYLRICC</sequence>
<dbReference type="EMBL" id="CASHSV030000001">
    <property type="protein sequence ID" value="CAJ2630150.1"/>
    <property type="molecule type" value="Genomic_DNA"/>
</dbReference>
<organism evidence="1 2">
    <name type="scientific">Trifolium pratense</name>
    <name type="common">Red clover</name>
    <dbReference type="NCBI Taxonomy" id="57577"/>
    <lineage>
        <taxon>Eukaryota</taxon>
        <taxon>Viridiplantae</taxon>
        <taxon>Streptophyta</taxon>
        <taxon>Embryophyta</taxon>
        <taxon>Tracheophyta</taxon>
        <taxon>Spermatophyta</taxon>
        <taxon>Magnoliopsida</taxon>
        <taxon>eudicotyledons</taxon>
        <taxon>Gunneridae</taxon>
        <taxon>Pentapetalae</taxon>
        <taxon>rosids</taxon>
        <taxon>fabids</taxon>
        <taxon>Fabales</taxon>
        <taxon>Fabaceae</taxon>
        <taxon>Papilionoideae</taxon>
        <taxon>50 kb inversion clade</taxon>
        <taxon>NPAAA clade</taxon>
        <taxon>Hologalegina</taxon>
        <taxon>IRL clade</taxon>
        <taxon>Trifolieae</taxon>
        <taxon>Trifolium</taxon>
    </lineage>
</organism>
<reference evidence="1" key="1">
    <citation type="submission" date="2023-10" db="EMBL/GenBank/DDBJ databases">
        <authorList>
            <person name="Rodriguez Cubillos JULIANA M."/>
            <person name="De Vega J."/>
        </authorList>
    </citation>
    <scope>NUCLEOTIDE SEQUENCE</scope>
</reference>
<protein>
    <submittedName>
        <fullName evidence="1">Uncharacterized protein</fullName>
    </submittedName>
</protein>
<dbReference type="Proteomes" id="UP001177021">
    <property type="component" value="Unassembled WGS sequence"/>
</dbReference>
<comment type="caution">
    <text evidence="1">The sequence shown here is derived from an EMBL/GenBank/DDBJ whole genome shotgun (WGS) entry which is preliminary data.</text>
</comment>
<proteinExistence type="predicted"/>
<evidence type="ECO:0000313" key="1">
    <source>
        <dbReference type="EMBL" id="CAJ2630150.1"/>
    </source>
</evidence>
<gene>
    <name evidence="1" type="ORF">MILVUS5_LOCUS1987</name>
</gene>
<keyword evidence="2" id="KW-1185">Reference proteome</keyword>
<evidence type="ECO:0000313" key="2">
    <source>
        <dbReference type="Proteomes" id="UP001177021"/>
    </source>
</evidence>
<accession>A0ACB0IDS5</accession>